<evidence type="ECO:0000313" key="4">
    <source>
        <dbReference type="Proteomes" id="UP000295411"/>
    </source>
</evidence>
<dbReference type="EMBL" id="SMTK01000003">
    <property type="protein sequence ID" value="TDK25781.1"/>
    <property type="molecule type" value="Genomic_DNA"/>
</dbReference>
<evidence type="ECO:0000256" key="2">
    <source>
        <dbReference type="SAM" id="MobiDB-lite"/>
    </source>
</evidence>
<dbReference type="AlphaFoldDB" id="A0A4R5TX70"/>
<dbReference type="RefSeq" id="WP_133404013.1">
    <property type="nucleotide sequence ID" value="NZ_SMTK01000003.1"/>
</dbReference>
<keyword evidence="4" id="KW-1185">Reference proteome</keyword>
<protein>
    <recommendedName>
        <fullName evidence="5">Flagellar FliJ protein</fullName>
    </recommendedName>
</protein>
<dbReference type="InterPro" id="IPR053716">
    <property type="entry name" value="Flag_assembly_chemotaxis_eff"/>
</dbReference>
<feature type="compositionally biased region" description="Basic and acidic residues" evidence="2">
    <location>
        <begin position="34"/>
        <end position="46"/>
    </location>
</feature>
<evidence type="ECO:0000256" key="1">
    <source>
        <dbReference type="SAM" id="Coils"/>
    </source>
</evidence>
<feature type="region of interest" description="Disordered" evidence="2">
    <location>
        <begin position="31"/>
        <end position="57"/>
    </location>
</feature>
<dbReference type="Gene3D" id="1.10.287.1700">
    <property type="match status" value="1"/>
</dbReference>
<keyword evidence="1" id="KW-0175">Coiled coil</keyword>
<feature type="compositionally biased region" description="Low complexity" evidence="2">
    <location>
        <begin position="47"/>
        <end position="57"/>
    </location>
</feature>
<evidence type="ECO:0008006" key="5">
    <source>
        <dbReference type="Google" id="ProtNLM"/>
    </source>
</evidence>
<accession>A0A4R5TX70</accession>
<reference evidence="3 4" key="1">
    <citation type="submission" date="2019-03" db="EMBL/GenBank/DDBJ databases">
        <title>Arthrobacter sp. nov., an bacterium isolated from biocrust in Mu Us Desert.</title>
        <authorList>
            <person name="Lixiong L."/>
        </authorList>
    </citation>
    <scope>NUCLEOTIDE SEQUENCE [LARGE SCALE GENOMIC DNA]</scope>
    <source>
        <strain evidence="3 4">SLN-3</strain>
    </source>
</reference>
<gene>
    <name evidence="3" type="ORF">E2F48_11165</name>
</gene>
<dbReference type="OrthoDB" id="5125557at2"/>
<sequence length="143" mass="15297">MTQTFRLAGLLRLRQLEQDEAAGDLAAANARVAETADRQSKARTDLETTGSEPTGPETLAAIAASRAAARTLLADLEALERTRRESAEQAQAAFSTARARSIGLEKLEAKHTVREAAADLRAEQLFLDELTSSARHAARGAGR</sequence>
<feature type="coiled-coil region" evidence="1">
    <location>
        <begin position="62"/>
        <end position="89"/>
    </location>
</feature>
<evidence type="ECO:0000313" key="3">
    <source>
        <dbReference type="EMBL" id="TDK25781.1"/>
    </source>
</evidence>
<name>A0A4R5TX70_9MICC</name>
<organism evidence="3 4">
    <name type="scientific">Arthrobacter crusticola</name>
    <dbReference type="NCBI Taxonomy" id="2547960"/>
    <lineage>
        <taxon>Bacteria</taxon>
        <taxon>Bacillati</taxon>
        <taxon>Actinomycetota</taxon>
        <taxon>Actinomycetes</taxon>
        <taxon>Micrococcales</taxon>
        <taxon>Micrococcaceae</taxon>
        <taxon>Arthrobacter</taxon>
    </lineage>
</organism>
<proteinExistence type="predicted"/>
<comment type="caution">
    <text evidence="3">The sequence shown here is derived from an EMBL/GenBank/DDBJ whole genome shotgun (WGS) entry which is preliminary data.</text>
</comment>
<dbReference type="Proteomes" id="UP000295411">
    <property type="component" value="Unassembled WGS sequence"/>
</dbReference>